<evidence type="ECO:0000313" key="1">
    <source>
        <dbReference type="EMBL" id="PLU08893.1"/>
    </source>
</evidence>
<organism evidence="2">
    <name type="scientific">Sinorhizobium medicae</name>
    <dbReference type="NCBI Taxonomy" id="110321"/>
    <lineage>
        <taxon>Bacteria</taxon>
        <taxon>Pseudomonadati</taxon>
        <taxon>Pseudomonadota</taxon>
        <taxon>Alphaproteobacteria</taxon>
        <taxon>Hyphomicrobiales</taxon>
        <taxon>Rhizobiaceae</taxon>
        <taxon>Sinorhizobium/Ensifer group</taxon>
        <taxon>Sinorhizobium</taxon>
    </lineage>
</organism>
<evidence type="ECO:0000313" key="2">
    <source>
        <dbReference type="EMBL" id="VTZ59648.1"/>
    </source>
</evidence>
<protein>
    <submittedName>
        <fullName evidence="2">Uncharacterized protein</fullName>
    </submittedName>
</protein>
<name>A0A508WQ71_9HYPH</name>
<reference evidence="1" key="1">
    <citation type="submission" date="2017-04" db="EMBL/GenBank/DDBJ databases">
        <authorList>
            <person name="Porter S."/>
            <person name="Friesen M.L."/>
            <person name="Faber-Hammond J."/>
        </authorList>
    </citation>
    <scope>NUCLEOTIDE SEQUENCE</scope>
    <source>
        <strain evidence="1">Str16</strain>
    </source>
</reference>
<proteinExistence type="predicted"/>
<dbReference type="EMBL" id="NBUC01000015">
    <property type="protein sequence ID" value="PLU08893.1"/>
    <property type="molecule type" value="Genomic_DNA"/>
</dbReference>
<gene>
    <name evidence="1" type="ORF">BMJ33_02450</name>
    <name evidence="2" type="ORF">EMEDMD4_1170027</name>
</gene>
<evidence type="ECO:0000313" key="3">
    <source>
        <dbReference type="Proteomes" id="UP001190825"/>
    </source>
</evidence>
<dbReference type="AlphaFoldDB" id="A0A508WQ71"/>
<dbReference type="EMBL" id="CABFNB010000021">
    <property type="protein sequence ID" value="VTZ59648.1"/>
    <property type="molecule type" value="Genomic_DNA"/>
</dbReference>
<accession>A0A508WQ71</accession>
<keyword evidence="3" id="KW-1185">Reference proteome</keyword>
<dbReference type="Proteomes" id="UP000507954">
    <property type="component" value="Unassembled WGS sequence"/>
</dbReference>
<reference evidence="2" key="3">
    <citation type="submission" date="2019-06" db="EMBL/GenBank/DDBJ databases">
        <authorList>
            <person name="Le Quere A."/>
            <person name="Colella S."/>
        </authorList>
    </citation>
    <scope>NUCLEOTIDE SEQUENCE</scope>
    <source>
        <strain evidence="2">EmedicaeMD41</strain>
    </source>
</reference>
<dbReference type="Proteomes" id="UP001190825">
    <property type="component" value="Unassembled WGS sequence"/>
</dbReference>
<sequence length="64" mass="7130">MDQNESHKSSLEAAYLAAATHGTWRARHQCRSAAARKAEAVLANTMIAHPRSIFRRRVCLPVQS</sequence>
<reference evidence="1 3" key="2">
    <citation type="journal article" date="2018" name="FEMS Microbiol. Ecol.">
        <title>Co-invading symbiotic mutualists of Medicago polymorpha retain high ancestral diversity and contain diverse accessory genomes.</title>
        <authorList>
            <person name="Porter S.S."/>
            <person name="Faber-Hammond J.J."/>
            <person name="Friesen M.L."/>
        </authorList>
    </citation>
    <scope>NUCLEOTIDE SEQUENCE [LARGE SCALE GENOMIC DNA]</scope>
    <source>
        <strain evidence="1 3">Str16</strain>
    </source>
</reference>